<dbReference type="EMBL" id="CAUYUJ010002208">
    <property type="protein sequence ID" value="CAK0799695.1"/>
    <property type="molecule type" value="Genomic_DNA"/>
</dbReference>
<gene>
    <name evidence="1" type="ORF">PCOR1329_LOCUS8057</name>
</gene>
<name>A0ABN9Q5W9_9DINO</name>
<sequence length="162" mass="18313">DADQRQAAINHGTLRGRLRPAQARAQSHALQRKIKLWNPISKRLVLTGVKTSVGTVMGPKDRLQKLVEHWQPVFEGKQIDLDKAADYLSQFSPKFNFNIFNPPDYETLKKFAFRSSSTSPGMDGLPYTAWAAHEKCTETFWDVMCYMLNGGILPDECNATVQ</sequence>
<reference evidence="1" key="1">
    <citation type="submission" date="2023-10" db="EMBL/GenBank/DDBJ databases">
        <authorList>
            <person name="Chen Y."/>
            <person name="Shah S."/>
            <person name="Dougan E. K."/>
            <person name="Thang M."/>
            <person name="Chan C."/>
        </authorList>
    </citation>
    <scope>NUCLEOTIDE SEQUENCE [LARGE SCALE GENOMIC DNA]</scope>
</reference>
<accession>A0ABN9Q5W9</accession>
<organism evidence="1 2">
    <name type="scientific">Prorocentrum cordatum</name>
    <dbReference type="NCBI Taxonomy" id="2364126"/>
    <lineage>
        <taxon>Eukaryota</taxon>
        <taxon>Sar</taxon>
        <taxon>Alveolata</taxon>
        <taxon>Dinophyceae</taxon>
        <taxon>Prorocentrales</taxon>
        <taxon>Prorocentraceae</taxon>
        <taxon>Prorocentrum</taxon>
    </lineage>
</organism>
<comment type="caution">
    <text evidence="1">The sequence shown here is derived from an EMBL/GenBank/DDBJ whole genome shotgun (WGS) entry which is preliminary data.</text>
</comment>
<dbReference type="Proteomes" id="UP001189429">
    <property type="component" value="Unassembled WGS sequence"/>
</dbReference>
<evidence type="ECO:0000313" key="2">
    <source>
        <dbReference type="Proteomes" id="UP001189429"/>
    </source>
</evidence>
<feature type="non-terminal residue" evidence="1">
    <location>
        <position position="1"/>
    </location>
</feature>
<protein>
    <submittedName>
        <fullName evidence="1">Uncharacterized protein</fullName>
    </submittedName>
</protein>
<proteinExistence type="predicted"/>
<keyword evidence="2" id="KW-1185">Reference proteome</keyword>
<evidence type="ECO:0000313" key="1">
    <source>
        <dbReference type="EMBL" id="CAK0799695.1"/>
    </source>
</evidence>
<feature type="non-terminal residue" evidence="1">
    <location>
        <position position="162"/>
    </location>
</feature>